<gene>
    <name evidence="4" type="ORF">ATE80_10975</name>
</gene>
<dbReference type="AlphaFoldDB" id="A0A100Y6W6"/>
<dbReference type="Gene3D" id="3.10.450.40">
    <property type="match status" value="1"/>
</dbReference>
<feature type="compositionally biased region" description="Basic and acidic residues" evidence="1">
    <location>
        <begin position="137"/>
        <end position="149"/>
    </location>
</feature>
<evidence type="ECO:0000259" key="3">
    <source>
        <dbReference type="Pfam" id="PF03413"/>
    </source>
</evidence>
<keyword evidence="5" id="KW-1185">Reference proteome</keyword>
<evidence type="ECO:0000256" key="2">
    <source>
        <dbReference type="SAM" id="SignalP"/>
    </source>
</evidence>
<feature type="compositionally biased region" description="Basic and acidic residues" evidence="1">
    <location>
        <begin position="157"/>
        <end position="180"/>
    </location>
</feature>
<dbReference type="Pfam" id="PF03413">
    <property type="entry name" value="PepSY"/>
    <property type="match status" value="1"/>
</dbReference>
<protein>
    <recommendedName>
        <fullName evidence="3">PepSY domain-containing protein</fullName>
    </recommendedName>
</protein>
<sequence length="244" mass="25018">MKRNLVIATLTAAALVGGGTYTAVAAATGDATPSLRTAAAVVDDHVGDGADDADEDRAEDRADRDDDAADGKADDKADDKADGETDDEADRDGDRVAPAGPVTAAQAIAAALKSTPGVVASVEPADDGTHWDVEVLGKDDREHDLRVDAAKATVTPDDDRFDDRSDDRGDRDDDRAERAALRSAGVNAAQATAEALRAYAGATVTGVDFDDDGTWDIELRTADGAGKETRVDAGTAPAGRGKAA</sequence>
<feature type="domain" description="PepSY" evidence="3">
    <location>
        <begin position="101"/>
        <end position="151"/>
    </location>
</feature>
<dbReference type="OrthoDB" id="4336385at2"/>
<reference evidence="4 5" key="1">
    <citation type="submission" date="2015-11" db="EMBL/GenBank/DDBJ databases">
        <title>Genome-wide analysis reveals the secondary metabolome in Streptomyces kanasensis ZX01.</title>
        <authorList>
            <person name="Zhang G."/>
            <person name="Han L."/>
            <person name="Feng J."/>
            <person name="Zhang X."/>
        </authorList>
    </citation>
    <scope>NUCLEOTIDE SEQUENCE [LARGE SCALE GENOMIC DNA]</scope>
    <source>
        <strain evidence="4 5">ZX01</strain>
    </source>
</reference>
<feature type="compositionally biased region" description="Basic and acidic residues" evidence="1">
    <location>
        <begin position="58"/>
        <end position="83"/>
    </location>
</feature>
<evidence type="ECO:0000313" key="5">
    <source>
        <dbReference type="Proteomes" id="UP000054011"/>
    </source>
</evidence>
<keyword evidence="2" id="KW-0732">Signal</keyword>
<name>A0A100Y6W6_9ACTN</name>
<evidence type="ECO:0000256" key="1">
    <source>
        <dbReference type="SAM" id="MobiDB-lite"/>
    </source>
</evidence>
<accession>A0A100Y6W6</accession>
<feature type="chain" id="PRO_5007091277" description="PepSY domain-containing protein" evidence="2">
    <location>
        <begin position="26"/>
        <end position="244"/>
    </location>
</feature>
<feature type="region of interest" description="Disordered" evidence="1">
    <location>
        <begin position="137"/>
        <end position="187"/>
    </location>
</feature>
<feature type="region of interest" description="Disordered" evidence="1">
    <location>
        <begin position="220"/>
        <end position="244"/>
    </location>
</feature>
<comment type="caution">
    <text evidence="4">The sequence shown here is derived from an EMBL/GenBank/DDBJ whole genome shotgun (WGS) entry which is preliminary data.</text>
</comment>
<organism evidence="4 5">
    <name type="scientific">Streptomyces kanasensis</name>
    <dbReference type="NCBI Taxonomy" id="936756"/>
    <lineage>
        <taxon>Bacteria</taxon>
        <taxon>Bacillati</taxon>
        <taxon>Actinomycetota</taxon>
        <taxon>Actinomycetes</taxon>
        <taxon>Kitasatosporales</taxon>
        <taxon>Streptomycetaceae</taxon>
        <taxon>Streptomyces</taxon>
    </lineage>
</organism>
<dbReference type="RefSeq" id="WP_058941986.1">
    <property type="nucleotide sequence ID" value="NZ_LNSV01000021.1"/>
</dbReference>
<feature type="region of interest" description="Disordered" evidence="1">
    <location>
        <begin position="40"/>
        <end position="102"/>
    </location>
</feature>
<dbReference type="STRING" id="936756.ATE80_10975"/>
<feature type="compositionally biased region" description="Basic and acidic residues" evidence="1">
    <location>
        <begin position="220"/>
        <end position="231"/>
    </location>
</feature>
<proteinExistence type="predicted"/>
<dbReference type="EMBL" id="LNSV01000021">
    <property type="protein sequence ID" value="KUH38788.1"/>
    <property type="molecule type" value="Genomic_DNA"/>
</dbReference>
<feature type="signal peptide" evidence="2">
    <location>
        <begin position="1"/>
        <end position="25"/>
    </location>
</feature>
<evidence type="ECO:0000313" key="4">
    <source>
        <dbReference type="EMBL" id="KUH38788.1"/>
    </source>
</evidence>
<dbReference type="Proteomes" id="UP000054011">
    <property type="component" value="Unassembled WGS sequence"/>
</dbReference>
<dbReference type="InterPro" id="IPR025711">
    <property type="entry name" value="PepSY"/>
</dbReference>